<feature type="domain" description="NACHT" evidence="1">
    <location>
        <begin position="201"/>
        <end position="354"/>
    </location>
</feature>
<dbReference type="SUPFAM" id="SSF52540">
    <property type="entry name" value="P-loop containing nucleoside triphosphate hydrolases"/>
    <property type="match status" value="1"/>
</dbReference>
<proteinExistence type="predicted"/>
<evidence type="ECO:0000259" key="1">
    <source>
        <dbReference type="Pfam" id="PF05729"/>
    </source>
</evidence>
<dbReference type="AlphaFoldDB" id="A0AAP5IFX0"/>
<dbReference type="InterPro" id="IPR027417">
    <property type="entry name" value="P-loop_NTPase"/>
</dbReference>
<gene>
    <name evidence="2" type="ORF">G7B40_039375</name>
</gene>
<dbReference type="Proteomes" id="UP000667802">
    <property type="component" value="Unassembled WGS sequence"/>
</dbReference>
<dbReference type="InterPro" id="IPR007111">
    <property type="entry name" value="NACHT_NTPase"/>
</dbReference>
<dbReference type="Gene3D" id="3.40.50.300">
    <property type="entry name" value="P-loop containing nucleotide triphosphate hydrolases"/>
    <property type="match status" value="1"/>
</dbReference>
<organism evidence="2 3">
    <name type="scientific">Aetokthonos hydrillicola Thurmond2011</name>
    <dbReference type="NCBI Taxonomy" id="2712845"/>
    <lineage>
        <taxon>Bacteria</taxon>
        <taxon>Bacillati</taxon>
        <taxon>Cyanobacteriota</taxon>
        <taxon>Cyanophyceae</taxon>
        <taxon>Nostocales</taxon>
        <taxon>Hapalosiphonaceae</taxon>
        <taxon>Aetokthonos</taxon>
    </lineage>
</organism>
<sequence>MNPSDTQEQHSQFLEAMATQYSFTGDTRTVFLCRFDQANGGKDNTALARSIAWSRTPDDGAQKLQDELKKICNVLQQAGCSINQPTSRGRQPKGNSPWEQALKWLWETKYPEWQQRQNLESINEYLEREIQPKPDETIFDEQEITFRDLYVSLKVRLLDGSGNPIKDLDINGNPIKDKDPIDLEKWAKETLNNKHKDKKILFIQGDAGRGKSVFCRMFADWVRENWHTRSNLQPSFTPIVIKLRHLKVLENTLTKTFENYLETYDFVKNPSWLTDKNTRFLFFLDGFDELLLEGRASGGIKEFLQQVEHFQQSSHHQFIVTGRPLALQGIDRLINQTKSLERAEIQLMDDTIRQAWLKKLEPQNLLERVTDSSKLGNTENR</sequence>
<dbReference type="Pfam" id="PF05729">
    <property type="entry name" value="NACHT"/>
    <property type="match status" value="1"/>
</dbReference>
<evidence type="ECO:0000313" key="3">
    <source>
        <dbReference type="Proteomes" id="UP000667802"/>
    </source>
</evidence>
<dbReference type="EMBL" id="JAALHA020000035">
    <property type="protein sequence ID" value="MDR9900554.1"/>
    <property type="molecule type" value="Genomic_DNA"/>
</dbReference>
<protein>
    <submittedName>
        <fullName evidence="2">NACHT domain-containing protein</fullName>
    </submittedName>
</protein>
<comment type="caution">
    <text evidence="2">The sequence shown here is derived from an EMBL/GenBank/DDBJ whole genome shotgun (WGS) entry which is preliminary data.</text>
</comment>
<keyword evidence="3" id="KW-1185">Reference proteome</keyword>
<name>A0AAP5IFX0_9CYAN</name>
<accession>A0AAP5IFX0</accession>
<evidence type="ECO:0000313" key="2">
    <source>
        <dbReference type="EMBL" id="MDR9900554.1"/>
    </source>
</evidence>
<reference evidence="3" key="1">
    <citation type="journal article" date="2021" name="Science">
        <title>Hunting the eagle killer: A cyanobacterial neurotoxin causes vacuolar myelinopathy.</title>
        <authorList>
            <person name="Breinlinger S."/>
            <person name="Phillips T.J."/>
            <person name="Haram B.N."/>
            <person name="Mares J."/>
            <person name="Martinez Yerena J.A."/>
            <person name="Hrouzek P."/>
            <person name="Sobotka R."/>
            <person name="Henderson W.M."/>
            <person name="Schmieder P."/>
            <person name="Williams S.M."/>
            <person name="Lauderdale J.D."/>
            <person name="Wilde H.D."/>
            <person name="Gerrin W."/>
            <person name="Kust A."/>
            <person name="Washington J.W."/>
            <person name="Wagner C."/>
            <person name="Geier B."/>
            <person name="Liebeke M."/>
            <person name="Enke H."/>
            <person name="Niedermeyer T.H.J."/>
            <person name="Wilde S.B."/>
        </authorList>
    </citation>
    <scope>NUCLEOTIDE SEQUENCE [LARGE SCALE GENOMIC DNA]</scope>
    <source>
        <strain evidence="3">Thurmond2011</strain>
    </source>
</reference>
<dbReference type="RefSeq" id="WP_208344186.1">
    <property type="nucleotide sequence ID" value="NZ_CAWQFN010000482.1"/>
</dbReference>